<dbReference type="InterPro" id="IPR043519">
    <property type="entry name" value="NT_sf"/>
</dbReference>
<dbReference type="InterPro" id="IPR052548">
    <property type="entry name" value="Type_VII_TA_antitoxin"/>
</dbReference>
<name>A0A9D1NXU9_9FIRM</name>
<dbReference type="PANTHER" id="PTHR33933">
    <property type="entry name" value="NUCLEOTIDYLTRANSFERASE"/>
    <property type="match status" value="1"/>
</dbReference>
<dbReference type="Proteomes" id="UP000886889">
    <property type="component" value="Unassembled WGS sequence"/>
</dbReference>
<dbReference type="PANTHER" id="PTHR33933:SF1">
    <property type="entry name" value="PROTEIN ADENYLYLTRANSFERASE MNTA-RELATED"/>
    <property type="match status" value="1"/>
</dbReference>
<reference evidence="2" key="2">
    <citation type="journal article" date="2021" name="PeerJ">
        <title>Extensive microbial diversity within the chicken gut microbiome revealed by metagenomics and culture.</title>
        <authorList>
            <person name="Gilroy R."/>
            <person name="Ravi A."/>
            <person name="Getino M."/>
            <person name="Pursley I."/>
            <person name="Horton D.L."/>
            <person name="Alikhan N.F."/>
            <person name="Baker D."/>
            <person name="Gharbi K."/>
            <person name="Hall N."/>
            <person name="Watson M."/>
            <person name="Adriaenssens E.M."/>
            <person name="Foster-Nyarko E."/>
            <person name="Jarju S."/>
            <person name="Secka A."/>
            <person name="Antonio M."/>
            <person name="Oren A."/>
            <person name="Chaudhuri R.R."/>
            <person name="La Ragione R."/>
            <person name="Hildebrand F."/>
            <person name="Pallen M.J."/>
        </authorList>
    </citation>
    <scope>NUCLEOTIDE SEQUENCE</scope>
    <source>
        <strain evidence="2">ChiBcec6-7307</strain>
    </source>
</reference>
<dbReference type="InterPro" id="IPR002934">
    <property type="entry name" value="Polymerase_NTP_transf_dom"/>
</dbReference>
<feature type="domain" description="Polymerase nucleotidyl transferase" evidence="1">
    <location>
        <begin position="11"/>
        <end position="73"/>
    </location>
</feature>
<evidence type="ECO:0000313" key="3">
    <source>
        <dbReference type="Proteomes" id="UP000886889"/>
    </source>
</evidence>
<reference evidence="2" key="1">
    <citation type="submission" date="2020-10" db="EMBL/GenBank/DDBJ databases">
        <authorList>
            <person name="Gilroy R."/>
        </authorList>
    </citation>
    <scope>NUCLEOTIDE SEQUENCE</scope>
    <source>
        <strain evidence="2">ChiBcec6-7307</strain>
    </source>
</reference>
<dbReference type="CDD" id="cd05403">
    <property type="entry name" value="NT_KNTase_like"/>
    <property type="match status" value="1"/>
</dbReference>
<gene>
    <name evidence="2" type="ORF">IAC80_00140</name>
</gene>
<comment type="caution">
    <text evidence="2">The sequence shown here is derived from an EMBL/GenBank/DDBJ whole genome shotgun (WGS) entry which is preliminary data.</text>
</comment>
<accession>A0A9D1NXU9</accession>
<dbReference type="Gene3D" id="3.30.460.10">
    <property type="entry name" value="Beta Polymerase, domain 2"/>
    <property type="match status" value="1"/>
</dbReference>
<evidence type="ECO:0000313" key="2">
    <source>
        <dbReference type="EMBL" id="HIV22322.1"/>
    </source>
</evidence>
<proteinExistence type="predicted"/>
<evidence type="ECO:0000259" key="1">
    <source>
        <dbReference type="Pfam" id="PF01909"/>
    </source>
</evidence>
<dbReference type="Pfam" id="PF01909">
    <property type="entry name" value="NTP_transf_2"/>
    <property type="match status" value="1"/>
</dbReference>
<dbReference type="GO" id="GO:0016779">
    <property type="term" value="F:nucleotidyltransferase activity"/>
    <property type="evidence" value="ECO:0007669"/>
    <property type="project" value="InterPro"/>
</dbReference>
<dbReference type="AlphaFoldDB" id="A0A9D1NXU9"/>
<dbReference type="EMBL" id="DVOS01000001">
    <property type="protein sequence ID" value="HIV22322.1"/>
    <property type="molecule type" value="Genomic_DNA"/>
</dbReference>
<dbReference type="SUPFAM" id="SSF81301">
    <property type="entry name" value="Nucleotidyltransferase"/>
    <property type="match status" value="1"/>
</dbReference>
<sequence length="116" mass="13529">MEKVKDENLKKILQEIAELLRNVYGERLRAVILYGSVARGTQTKDSDVDIMVLIEGTDEELRRYEEKLGDVSTDLALKYLRVFSIIDVKYQEYMEWRTISPFYKNVDKEGVVVYAA</sequence>
<protein>
    <submittedName>
        <fullName evidence="2">Nucleotidyltransferase domain-containing protein</fullName>
    </submittedName>
</protein>
<organism evidence="2 3">
    <name type="scientific">Candidatus Merdiplasma excrementigallinarum</name>
    <dbReference type="NCBI Taxonomy" id="2840864"/>
    <lineage>
        <taxon>Bacteria</taxon>
        <taxon>Bacillati</taxon>
        <taxon>Bacillota</taxon>
        <taxon>Clostridia</taxon>
        <taxon>Lachnospirales</taxon>
        <taxon>Lachnospiraceae</taxon>
        <taxon>Lachnospiraceae incertae sedis</taxon>
        <taxon>Candidatus Merdiplasma</taxon>
    </lineage>
</organism>